<dbReference type="GO" id="GO:0016887">
    <property type="term" value="F:ATP hydrolysis activity"/>
    <property type="evidence" value="ECO:0007669"/>
    <property type="project" value="InterPro"/>
</dbReference>
<dbReference type="EMBL" id="QLUW01000001">
    <property type="protein sequence ID" value="RAP77273.1"/>
    <property type="molecule type" value="Genomic_DNA"/>
</dbReference>
<dbReference type="PANTHER" id="PTHR44688">
    <property type="entry name" value="DNA-BINDING TRANSCRIPTIONAL ACTIVATOR DEVR_DOSR"/>
    <property type="match status" value="1"/>
</dbReference>
<dbReference type="Gene3D" id="1.10.10.10">
    <property type="entry name" value="Winged helix-like DNA-binding domain superfamily/Winged helix DNA-binding domain"/>
    <property type="match status" value="1"/>
</dbReference>
<dbReference type="PANTHER" id="PTHR44688:SF16">
    <property type="entry name" value="DNA-BINDING TRANSCRIPTIONAL ACTIVATOR DEVR_DOSR"/>
    <property type="match status" value="1"/>
</dbReference>
<evidence type="ECO:0000256" key="2">
    <source>
        <dbReference type="ARBA" id="ARBA00023125"/>
    </source>
</evidence>
<dbReference type="OrthoDB" id="182489at2"/>
<dbReference type="GO" id="GO:0003677">
    <property type="term" value="F:DNA binding"/>
    <property type="evidence" value="ECO:0007669"/>
    <property type="project" value="UniProtKB-KW"/>
</dbReference>
<dbReference type="SUPFAM" id="SSF52540">
    <property type="entry name" value="P-loop containing nucleoside triphosphate hydrolases"/>
    <property type="match status" value="1"/>
</dbReference>
<dbReference type="Pfam" id="PF00196">
    <property type="entry name" value="GerE"/>
    <property type="match status" value="1"/>
</dbReference>
<keyword evidence="6" id="KW-1185">Reference proteome</keyword>
<evidence type="ECO:0000256" key="3">
    <source>
        <dbReference type="ARBA" id="ARBA00023163"/>
    </source>
</evidence>
<dbReference type="InterPro" id="IPR036388">
    <property type="entry name" value="WH-like_DNA-bd_sf"/>
</dbReference>
<dbReference type="InterPro" id="IPR016032">
    <property type="entry name" value="Sig_transdc_resp-reg_C-effctor"/>
</dbReference>
<keyword evidence="1" id="KW-0805">Transcription regulation</keyword>
<dbReference type="Pfam" id="PF13401">
    <property type="entry name" value="AAA_22"/>
    <property type="match status" value="1"/>
</dbReference>
<protein>
    <recommendedName>
        <fullName evidence="4">HTH luxR-type domain-containing protein</fullName>
    </recommendedName>
</protein>
<keyword evidence="3" id="KW-0804">Transcription</keyword>
<dbReference type="SUPFAM" id="SSF46894">
    <property type="entry name" value="C-terminal effector domain of the bipartite response regulators"/>
    <property type="match status" value="1"/>
</dbReference>
<dbReference type="PRINTS" id="PR00038">
    <property type="entry name" value="HTHLUXR"/>
</dbReference>
<sequence length="680" mass="77997">MGCMSEEGFKEPLLSEIDRLEQRFLVGRDGEVRLFHDRLCSNSGGIINLYGTGGVGKSYLLNEFRRISLCAGKKYLQIDCRALSRNPADFHYHLLRLVGDPALSTVQTNDIGHLTDSCVNAIRAYAGDEMPILVLDTFEAIGELEYWLREELLSRLMPDILVVVSGRFALQGVWIASPGWRQHITRMPLAELDFKAVGQYLERSGISIEGSLQHIWARTKGHPLTLSLLVATMLAGAESPTAFMDDKDVFPHVVANWLREAPDPEMRELVEAAAILREFNHELLNFVLEKRVTSEQFHRLITYSFVQRVERGWLLHDLLRDAVGIAFRRSSPDLHNRLWLRAVTYYTEKIKRSAKKGAAARENTEFRYYIANLFIPFMLYRQTITYHVEQLHPANWAEAEQYLEERLVTAKDRSAVFVDRKTNEQFTFVVTAKESLYTLKHIRLKELYEIDPSCIKLFRDEKGKIIGLMEFIPINERTMEYLMSRPISSSYFNQISEAERKALCVPGHTIAGYFVKTLDMYDLFDPGMMLATVSTFIHYLLTAGYVVATSISNPITDSFADSLGLEKTTIVHYDYDGQTPMPYRVLDTRGNKIMNYLNKMITSFGLSETKDEDKDEVKPKDRLSIREREVVNQLMKGRSNKEIANELFLSETTVKKHLTNIFDKLGVKNRAQLISLYKGD</sequence>
<comment type="caution">
    <text evidence="5">The sequence shown here is derived from an EMBL/GenBank/DDBJ whole genome shotgun (WGS) entry which is preliminary data.</text>
</comment>
<reference evidence="5 6" key="1">
    <citation type="submission" date="2018-06" db="EMBL/GenBank/DDBJ databases">
        <title>Paenibacillus montanisoli sp. nov., isolated from mountain area soil.</title>
        <authorList>
            <person name="Wu M."/>
        </authorList>
    </citation>
    <scope>NUCLEOTIDE SEQUENCE [LARGE SCALE GENOMIC DNA]</scope>
    <source>
        <strain evidence="5 6">RA17</strain>
    </source>
</reference>
<dbReference type="InterPro" id="IPR049945">
    <property type="entry name" value="AAA_22"/>
</dbReference>
<dbReference type="GO" id="GO:0006355">
    <property type="term" value="P:regulation of DNA-templated transcription"/>
    <property type="evidence" value="ECO:0007669"/>
    <property type="project" value="InterPro"/>
</dbReference>
<dbReference type="SMART" id="SM00421">
    <property type="entry name" value="HTH_LUXR"/>
    <property type="match status" value="1"/>
</dbReference>
<gene>
    <name evidence="5" type="ORF">DL346_01885</name>
</gene>
<dbReference type="PROSITE" id="PS50043">
    <property type="entry name" value="HTH_LUXR_2"/>
    <property type="match status" value="1"/>
</dbReference>
<dbReference type="Proteomes" id="UP000249260">
    <property type="component" value="Unassembled WGS sequence"/>
</dbReference>
<feature type="domain" description="HTH luxR-type" evidence="4">
    <location>
        <begin position="616"/>
        <end position="680"/>
    </location>
</feature>
<accession>A0A328U682</accession>
<dbReference type="AlphaFoldDB" id="A0A328U682"/>
<dbReference type="CDD" id="cd06170">
    <property type="entry name" value="LuxR_C_like"/>
    <property type="match status" value="1"/>
</dbReference>
<dbReference type="InterPro" id="IPR027417">
    <property type="entry name" value="P-loop_NTPase"/>
</dbReference>
<organism evidence="5 6">
    <name type="scientific">Paenibacillus montanisoli</name>
    <dbReference type="NCBI Taxonomy" id="2081970"/>
    <lineage>
        <taxon>Bacteria</taxon>
        <taxon>Bacillati</taxon>
        <taxon>Bacillota</taxon>
        <taxon>Bacilli</taxon>
        <taxon>Bacillales</taxon>
        <taxon>Paenibacillaceae</taxon>
        <taxon>Paenibacillus</taxon>
    </lineage>
</organism>
<evidence type="ECO:0000259" key="4">
    <source>
        <dbReference type="PROSITE" id="PS50043"/>
    </source>
</evidence>
<name>A0A328U682_9BACL</name>
<evidence type="ECO:0000256" key="1">
    <source>
        <dbReference type="ARBA" id="ARBA00023015"/>
    </source>
</evidence>
<proteinExistence type="predicted"/>
<evidence type="ECO:0000313" key="6">
    <source>
        <dbReference type="Proteomes" id="UP000249260"/>
    </source>
</evidence>
<evidence type="ECO:0000313" key="5">
    <source>
        <dbReference type="EMBL" id="RAP77273.1"/>
    </source>
</evidence>
<keyword evidence="2" id="KW-0238">DNA-binding</keyword>
<dbReference type="InterPro" id="IPR000792">
    <property type="entry name" value="Tscrpt_reg_LuxR_C"/>
</dbReference>
<dbReference type="PROSITE" id="PS00622">
    <property type="entry name" value="HTH_LUXR_1"/>
    <property type="match status" value="1"/>
</dbReference>